<comment type="caution">
    <text evidence="1">The sequence shown here is derived from an EMBL/GenBank/DDBJ whole genome shotgun (WGS) entry which is preliminary data.</text>
</comment>
<sequence>MHSSTISVLLVGDESTLAFGTEYEFESVQREDDASPLILDPPHLFFTTPSGPTLKSVWSISFSDLKKDSITIQLIGELLFVNPYSLTLSDGTSTSTVIAEFDADGVNGEATAILYSMDDSEAVQLGFGKTYTITGFTCPGKDQPTLTPNLQIIVPPEPARVEKVVSTSLTSDQNEVEVTFQGRAIPSTITTVTIAGKDPSVFISATRTSDMLFSASFSVAETVSPTSLLFGETYSNESVSNDLDFFICNDVSFTVPQNPFVSSASFSFVDVQHTRCQISFEGTRLPSSDEYTVCLNPSFSREV</sequence>
<gene>
    <name evidence="1" type="ORF">BLNAU_10794</name>
</gene>
<accession>A0ABQ9XT09</accession>
<name>A0ABQ9XT09_9EUKA</name>
<keyword evidence="2" id="KW-1185">Reference proteome</keyword>
<proteinExistence type="predicted"/>
<reference evidence="1 2" key="1">
    <citation type="journal article" date="2022" name="bioRxiv">
        <title>Genomics of Preaxostyla Flagellates Illuminates Evolutionary Transitions and the Path Towards Mitochondrial Loss.</title>
        <authorList>
            <person name="Novak L.V.F."/>
            <person name="Treitli S.C."/>
            <person name="Pyrih J."/>
            <person name="Halakuc P."/>
            <person name="Pipaliya S.V."/>
            <person name="Vacek V."/>
            <person name="Brzon O."/>
            <person name="Soukal P."/>
            <person name="Eme L."/>
            <person name="Dacks J.B."/>
            <person name="Karnkowska A."/>
            <person name="Elias M."/>
            <person name="Hampl V."/>
        </authorList>
    </citation>
    <scope>NUCLEOTIDE SEQUENCE [LARGE SCALE GENOMIC DNA]</scope>
    <source>
        <strain evidence="1">NAU3</strain>
        <tissue evidence="1">Gut</tissue>
    </source>
</reference>
<organism evidence="1 2">
    <name type="scientific">Blattamonas nauphoetae</name>
    <dbReference type="NCBI Taxonomy" id="2049346"/>
    <lineage>
        <taxon>Eukaryota</taxon>
        <taxon>Metamonada</taxon>
        <taxon>Preaxostyla</taxon>
        <taxon>Oxymonadida</taxon>
        <taxon>Blattamonas</taxon>
    </lineage>
</organism>
<evidence type="ECO:0000313" key="1">
    <source>
        <dbReference type="EMBL" id="KAK2954295.1"/>
    </source>
</evidence>
<dbReference type="EMBL" id="JARBJD010000080">
    <property type="protein sequence ID" value="KAK2954295.1"/>
    <property type="molecule type" value="Genomic_DNA"/>
</dbReference>
<protein>
    <recommendedName>
        <fullName evidence="3">IPT/TIG domain-containing protein</fullName>
    </recommendedName>
</protein>
<dbReference type="Proteomes" id="UP001281761">
    <property type="component" value="Unassembled WGS sequence"/>
</dbReference>
<evidence type="ECO:0008006" key="3">
    <source>
        <dbReference type="Google" id="ProtNLM"/>
    </source>
</evidence>
<evidence type="ECO:0000313" key="2">
    <source>
        <dbReference type="Proteomes" id="UP001281761"/>
    </source>
</evidence>